<dbReference type="NCBIfam" id="TIGR01730">
    <property type="entry name" value="RND_mfp"/>
    <property type="match status" value="1"/>
</dbReference>
<evidence type="ECO:0000256" key="2">
    <source>
        <dbReference type="SAM" id="SignalP"/>
    </source>
</evidence>
<dbReference type="PROSITE" id="PS51257">
    <property type="entry name" value="PROKAR_LIPOPROTEIN"/>
    <property type="match status" value="1"/>
</dbReference>
<dbReference type="GO" id="GO:1990281">
    <property type="term" value="C:efflux pump complex"/>
    <property type="evidence" value="ECO:0007669"/>
    <property type="project" value="TreeGrafter"/>
</dbReference>
<evidence type="ECO:0000313" key="5">
    <source>
        <dbReference type="Proteomes" id="UP000003303"/>
    </source>
</evidence>
<organism evidence="4 5">
    <name type="scientific">Porphyromonas uenonis 60-3</name>
    <dbReference type="NCBI Taxonomy" id="596327"/>
    <lineage>
        <taxon>Bacteria</taxon>
        <taxon>Pseudomonadati</taxon>
        <taxon>Bacteroidota</taxon>
        <taxon>Bacteroidia</taxon>
        <taxon>Bacteroidales</taxon>
        <taxon>Porphyromonadaceae</taxon>
        <taxon>Porphyromonas</taxon>
    </lineage>
</organism>
<keyword evidence="2" id="KW-0732">Signal</keyword>
<feature type="chain" id="PRO_5002914633" evidence="2">
    <location>
        <begin position="26"/>
        <end position="359"/>
    </location>
</feature>
<dbReference type="eggNOG" id="COG0845">
    <property type="taxonomic scope" value="Bacteria"/>
</dbReference>
<dbReference type="AlphaFoldDB" id="C2MBN3"/>
<reference evidence="4 5" key="1">
    <citation type="submission" date="2009-04" db="EMBL/GenBank/DDBJ databases">
        <authorList>
            <person name="Sebastian Y."/>
            <person name="Madupu R."/>
            <person name="Durkin A.S."/>
            <person name="Torralba M."/>
            <person name="Methe B."/>
            <person name="Sutton G.G."/>
            <person name="Strausberg R.L."/>
            <person name="Nelson K.E."/>
        </authorList>
    </citation>
    <scope>NUCLEOTIDE SEQUENCE [LARGE SCALE GENOMIC DNA]</scope>
    <source>
        <strain evidence="4 5">60-3</strain>
    </source>
</reference>
<dbReference type="PANTHER" id="PTHR30469:SF11">
    <property type="entry name" value="BLL4320 PROTEIN"/>
    <property type="match status" value="1"/>
</dbReference>
<dbReference type="Gene3D" id="2.40.50.100">
    <property type="match status" value="1"/>
</dbReference>
<dbReference type="EMBL" id="ACLR01000123">
    <property type="protein sequence ID" value="EEK16913.1"/>
    <property type="molecule type" value="Genomic_DNA"/>
</dbReference>
<dbReference type="OrthoDB" id="9798190at2"/>
<comment type="similarity">
    <text evidence="1">Belongs to the membrane fusion protein (MFP) (TC 8.A.1) family.</text>
</comment>
<name>C2MBN3_9PORP</name>
<proteinExistence type="inferred from homology"/>
<evidence type="ECO:0000256" key="1">
    <source>
        <dbReference type="ARBA" id="ARBA00009477"/>
    </source>
</evidence>
<dbReference type="GO" id="GO:0015562">
    <property type="term" value="F:efflux transmembrane transporter activity"/>
    <property type="evidence" value="ECO:0007669"/>
    <property type="project" value="TreeGrafter"/>
</dbReference>
<dbReference type="RefSeq" id="WP_007365251.1">
    <property type="nucleotide sequence ID" value="NZ_ACLR01000123.1"/>
</dbReference>
<dbReference type="Pfam" id="PF25954">
    <property type="entry name" value="Beta-barrel_RND_2"/>
    <property type="match status" value="1"/>
</dbReference>
<protein>
    <submittedName>
        <fullName evidence="4">Efflux transporter, RND family, MFP subunit</fullName>
    </submittedName>
</protein>
<dbReference type="Gene3D" id="1.10.287.470">
    <property type="entry name" value="Helix hairpin bin"/>
    <property type="match status" value="1"/>
</dbReference>
<evidence type="ECO:0000259" key="3">
    <source>
        <dbReference type="Pfam" id="PF25954"/>
    </source>
</evidence>
<dbReference type="InterPro" id="IPR006143">
    <property type="entry name" value="RND_pump_MFP"/>
</dbReference>
<keyword evidence="5" id="KW-1185">Reference proteome</keyword>
<dbReference type="Proteomes" id="UP000003303">
    <property type="component" value="Unassembled WGS sequence"/>
</dbReference>
<dbReference type="Gene3D" id="2.40.420.20">
    <property type="match status" value="1"/>
</dbReference>
<dbReference type="Gene3D" id="2.40.30.170">
    <property type="match status" value="1"/>
</dbReference>
<dbReference type="PANTHER" id="PTHR30469">
    <property type="entry name" value="MULTIDRUG RESISTANCE PROTEIN MDTA"/>
    <property type="match status" value="1"/>
</dbReference>
<dbReference type="STRING" id="596327.PORUE0001_0720"/>
<feature type="domain" description="CusB-like beta-barrel" evidence="3">
    <location>
        <begin position="206"/>
        <end position="277"/>
    </location>
</feature>
<dbReference type="SUPFAM" id="SSF111369">
    <property type="entry name" value="HlyD-like secretion proteins"/>
    <property type="match status" value="1"/>
</dbReference>
<dbReference type="InterPro" id="IPR058792">
    <property type="entry name" value="Beta-barrel_RND_2"/>
</dbReference>
<accession>C2MBN3</accession>
<comment type="caution">
    <text evidence="4">The sequence shown here is derived from an EMBL/GenBank/DDBJ whole genome shotgun (WGS) entry which is preliminary data.</text>
</comment>
<evidence type="ECO:0000313" key="4">
    <source>
        <dbReference type="EMBL" id="EEK16913.1"/>
    </source>
</evidence>
<feature type="signal peptide" evidence="2">
    <location>
        <begin position="1"/>
        <end position="25"/>
    </location>
</feature>
<sequence length="359" mass="39398">MHTKELKSYLLPTILLLLTIGTTTACNKQGDQDQESEADKVIPVTIAQAKEMTFTPSIRFSGTAEASKSASLGTALPGKVERIRYSKGSFVPKGAVIVEMSDEMLLQARVENEAIKRDFDRVTRLREKESISQMDYDHVKAKYDASVAKVAMLKKNTSITAPFSGVITEIMINEGETYAFTPSLSSDLKLESGIIELRQINPLKATIEVNEKDLSYIAKGQQALITFDAYPDEPATGKVSYISAVLSPTTRTASVEVNIPNSNNRLKPGMYCNVSIALPEREGLFVPLNAIYRLAGTAEEFVFKLNEDGETVSRIAVKRGEINDGWVYVESNELKSGDTIIIDGKNKLSDGSKVNVVKK</sequence>
<gene>
    <name evidence="4" type="ORF">PORUE0001_0720</name>
</gene>
<dbReference type="FunFam" id="2.40.30.170:FF:000010">
    <property type="entry name" value="Efflux RND transporter periplasmic adaptor subunit"/>
    <property type="match status" value="1"/>
</dbReference>